<dbReference type="PIRSF" id="PIRSF035652">
    <property type="entry name" value="CHP02436"/>
    <property type="match status" value="1"/>
</dbReference>
<proteinExistence type="predicted"/>
<dbReference type="RefSeq" id="WP_346754661.1">
    <property type="nucleotide sequence ID" value="NZ_JAUJEA010000012.1"/>
</dbReference>
<protein>
    <submittedName>
        <fullName evidence="1">Four helix bundle protein</fullName>
    </submittedName>
</protein>
<keyword evidence="2" id="KW-1185">Reference proteome</keyword>
<evidence type="ECO:0000313" key="2">
    <source>
        <dbReference type="Proteomes" id="UP001172082"/>
    </source>
</evidence>
<dbReference type="EMBL" id="JAUJEA010000012">
    <property type="protein sequence ID" value="MDN5204637.1"/>
    <property type="molecule type" value="Genomic_DNA"/>
</dbReference>
<dbReference type="InterPro" id="IPR012657">
    <property type="entry name" value="23S_rRNA-intervening_sequence"/>
</dbReference>
<dbReference type="InterPro" id="IPR036583">
    <property type="entry name" value="23S_rRNA_IVS_sf"/>
</dbReference>
<evidence type="ECO:0000313" key="1">
    <source>
        <dbReference type="EMBL" id="MDN5204637.1"/>
    </source>
</evidence>
<sequence length="119" mass="13868">MERRNLVLEKSYDFALRVIKMYQHLSNEKKEFILSKQVLRSGTSIGANVEEAIGGHTKKDFASKLAIAYKEARETSYWLRLLKDTQYINPRAFQSIYKDCDELLRLLYSIIKTSKTQTA</sequence>
<dbReference type="PANTHER" id="PTHR38471">
    <property type="entry name" value="FOUR HELIX BUNDLE PROTEIN"/>
    <property type="match status" value="1"/>
</dbReference>
<name>A0ABT8KV24_9BACT</name>
<organism evidence="1 2">
    <name type="scientific">Splendidivirga corallicola</name>
    <dbReference type="NCBI Taxonomy" id="3051826"/>
    <lineage>
        <taxon>Bacteria</taxon>
        <taxon>Pseudomonadati</taxon>
        <taxon>Bacteroidota</taxon>
        <taxon>Cytophagia</taxon>
        <taxon>Cytophagales</taxon>
        <taxon>Splendidivirgaceae</taxon>
        <taxon>Splendidivirga</taxon>
    </lineage>
</organism>
<dbReference type="SUPFAM" id="SSF158446">
    <property type="entry name" value="IVS-encoded protein-like"/>
    <property type="match status" value="1"/>
</dbReference>
<dbReference type="Pfam" id="PF05635">
    <property type="entry name" value="23S_rRNA_IVP"/>
    <property type="match status" value="1"/>
</dbReference>
<reference evidence="1" key="1">
    <citation type="submission" date="2023-06" db="EMBL/GenBank/DDBJ databases">
        <title>Genomic of Parafulvivirga corallium.</title>
        <authorList>
            <person name="Wang G."/>
        </authorList>
    </citation>
    <scope>NUCLEOTIDE SEQUENCE</scope>
    <source>
        <strain evidence="1">BMA10</strain>
    </source>
</reference>
<accession>A0ABT8KV24</accession>
<dbReference type="Gene3D" id="1.20.1440.60">
    <property type="entry name" value="23S rRNA-intervening sequence"/>
    <property type="match status" value="1"/>
</dbReference>
<gene>
    <name evidence="1" type="ORF">QQ008_24815</name>
</gene>
<comment type="caution">
    <text evidence="1">The sequence shown here is derived from an EMBL/GenBank/DDBJ whole genome shotgun (WGS) entry which is preliminary data.</text>
</comment>
<dbReference type="NCBIfam" id="TIGR02436">
    <property type="entry name" value="four helix bundle protein"/>
    <property type="match status" value="1"/>
</dbReference>
<dbReference type="Proteomes" id="UP001172082">
    <property type="component" value="Unassembled WGS sequence"/>
</dbReference>
<dbReference type="PANTHER" id="PTHR38471:SF2">
    <property type="entry name" value="FOUR HELIX BUNDLE PROTEIN"/>
    <property type="match status" value="1"/>
</dbReference>